<keyword evidence="2" id="KW-1185">Reference proteome</keyword>
<sequence length="95" mass="10753">MNECPVCGAAKTRMERHLVDVHGFSQNQIVKFKAQKKSQRITASGKPINNCDYCDTTFNSVTEKVDGVTVEHCFNYLEHEIVSLLRDGLTSQEMM</sequence>
<proteinExistence type="predicted"/>
<organism evidence="1 2">
    <name type="scientific">Necator americanus</name>
    <name type="common">Human hookworm</name>
    <dbReference type="NCBI Taxonomy" id="51031"/>
    <lineage>
        <taxon>Eukaryota</taxon>
        <taxon>Metazoa</taxon>
        <taxon>Ecdysozoa</taxon>
        <taxon>Nematoda</taxon>
        <taxon>Chromadorea</taxon>
        <taxon>Rhabditida</taxon>
        <taxon>Rhabditina</taxon>
        <taxon>Rhabditomorpha</taxon>
        <taxon>Strongyloidea</taxon>
        <taxon>Ancylostomatidae</taxon>
        <taxon>Bunostominae</taxon>
        <taxon>Necator</taxon>
    </lineage>
</organism>
<comment type="caution">
    <text evidence="1">The sequence shown here is derived from an EMBL/GenBank/DDBJ whole genome shotgun (WGS) entry which is preliminary data.</text>
</comment>
<dbReference type="EMBL" id="JAVFWL010000006">
    <property type="protein sequence ID" value="KAK6763482.1"/>
    <property type="molecule type" value="Genomic_DNA"/>
</dbReference>
<gene>
    <name evidence="1" type="primary">Necator_chrX.g24144</name>
    <name evidence="1" type="ORF">RB195_023979</name>
</gene>
<dbReference type="Proteomes" id="UP001303046">
    <property type="component" value="Unassembled WGS sequence"/>
</dbReference>
<evidence type="ECO:0000313" key="1">
    <source>
        <dbReference type="EMBL" id="KAK6763482.1"/>
    </source>
</evidence>
<reference evidence="1 2" key="1">
    <citation type="submission" date="2023-08" db="EMBL/GenBank/DDBJ databases">
        <title>A Necator americanus chromosomal reference genome.</title>
        <authorList>
            <person name="Ilik V."/>
            <person name="Petrzelkova K.J."/>
            <person name="Pardy F."/>
            <person name="Fuh T."/>
            <person name="Niatou-Singa F.S."/>
            <person name="Gouil Q."/>
            <person name="Baker L."/>
            <person name="Ritchie M.E."/>
            <person name="Jex A.R."/>
            <person name="Gazzola D."/>
            <person name="Li H."/>
            <person name="Toshio Fujiwara R."/>
            <person name="Zhan B."/>
            <person name="Aroian R.V."/>
            <person name="Pafco B."/>
            <person name="Schwarz E.M."/>
        </authorList>
    </citation>
    <scope>NUCLEOTIDE SEQUENCE [LARGE SCALE GENOMIC DNA]</scope>
    <source>
        <strain evidence="1 2">Aroian</strain>
        <tissue evidence="1">Whole animal</tissue>
    </source>
</reference>
<accession>A0ABR1ELD2</accession>
<evidence type="ECO:0000313" key="2">
    <source>
        <dbReference type="Proteomes" id="UP001303046"/>
    </source>
</evidence>
<evidence type="ECO:0008006" key="3">
    <source>
        <dbReference type="Google" id="ProtNLM"/>
    </source>
</evidence>
<name>A0ABR1ELD2_NECAM</name>
<protein>
    <recommendedName>
        <fullName evidence="3">Zinc finger, C2H2 type</fullName>
    </recommendedName>
</protein>